<accession>A0A975TSR3</accession>
<organism evidence="1">
    <name type="scientific">Gymnodinialimonas phycosphaerae</name>
    <dbReference type="NCBI Taxonomy" id="2841589"/>
    <lineage>
        <taxon>Bacteria</taxon>
        <taxon>Pseudomonadati</taxon>
        <taxon>Pseudomonadota</taxon>
        <taxon>Alphaproteobacteria</taxon>
        <taxon>Rhodobacterales</taxon>
        <taxon>Paracoccaceae</taxon>
        <taxon>Gymnodinialimonas</taxon>
    </lineage>
</organism>
<gene>
    <name evidence="1" type="ORF">KUL25_13575</name>
</gene>
<reference evidence="1 2" key="1">
    <citation type="submission" date="2021-07" db="EMBL/GenBank/DDBJ databases">
        <title>Karlodiniumbacter phycospheric gen. nov., sp. nov., a phycosphere bacterium isolated from karlodinium veneficum.</title>
        <authorList>
            <person name="Peng Y."/>
            <person name="Jiang L."/>
            <person name="Lee J."/>
        </authorList>
    </citation>
    <scope>NUCLEOTIDE SEQUENCE</scope>
    <source>
        <strain evidence="1 2">N5</strain>
    </source>
</reference>
<dbReference type="SUPFAM" id="SSF53448">
    <property type="entry name" value="Nucleotide-diphospho-sugar transferases"/>
    <property type="match status" value="1"/>
</dbReference>
<evidence type="ECO:0000313" key="2">
    <source>
        <dbReference type="Proteomes" id="UP000693972"/>
    </source>
</evidence>
<dbReference type="Gene3D" id="3.90.550.10">
    <property type="entry name" value="Spore Coat Polysaccharide Biosynthesis Protein SpsA, Chain A"/>
    <property type="match status" value="1"/>
</dbReference>
<keyword evidence="2" id="KW-1185">Reference proteome</keyword>
<sequence length="307" mass="34848">MSDPKSLALFYVADGYRLEKQSWLLSASLAKAHEGDARVRQVAYATAPNRAEMRDITHAIYEVCGVELRTLSAPPKWKKPYPHGNKIVAACDDRGATHSVFLDTDMACTASLAEFMDLAPDTCAAAPEGRPTWGGKNARWTRAYAHFDMEVPKERVKLLRGAKLEYVPYFNAGLVAFPEAKQDDGRRFGEHWLDTALDFDLNCAIANKRPWLDQITLPLTMKRFGYKTRVLDELHNYSLSHRMDYSQTPDAVILHYHRMRFLYQSPQWPDLRDTLVDKMPSAHRDELDAHIKDIESSLDAEDSSAST</sequence>
<dbReference type="EMBL" id="JAIMBW010000001">
    <property type="protein sequence ID" value="MBY4893795.1"/>
    <property type="molecule type" value="Genomic_DNA"/>
</dbReference>
<name>A0A975TSR3_9RHOB</name>
<evidence type="ECO:0000313" key="1">
    <source>
        <dbReference type="EMBL" id="QXL86492.1"/>
    </source>
</evidence>
<protein>
    <submittedName>
        <fullName evidence="1">Uncharacterized protein</fullName>
    </submittedName>
</protein>
<dbReference type="EMBL" id="CP078073">
    <property type="protein sequence ID" value="QXL86492.1"/>
    <property type="molecule type" value="Genomic_DNA"/>
</dbReference>
<dbReference type="InterPro" id="IPR029044">
    <property type="entry name" value="Nucleotide-diphossugar_trans"/>
</dbReference>
<dbReference type="RefSeq" id="WP_257893442.1">
    <property type="nucleotide sequence ID" value="NZ_JAIMBW010000001.1"/>
</dbReference>
<dbReference type="Proteomes" id="UP000693972">
    <property type="component" value="Unassembled WGS sequence"/>
</dbReference>
<dbReference type="AlphaFoldDB" id="A0A975TSR3"/>
<proteinExistence type="predicted"/>